<dbReference type="Gene3D" id="2.60.120.1000">
    <property type="match status" value="1"/>
</dbReference>
<evidence type="ECO:0000256" key="8">
    <source>
        <dbReference type="SAM" id="Coils"/>
    </source>
</evidence>
<keyword evidence="5" id="KW-0106">Calcium</keyword>
<keyword evidence="7" id="KW-1015">Disulfide bond</keyword>
<keyword evidence="6 11" id="KW-0176">Collagen</keyword>
<protein>
    <submittedName>
        <fullName evidence="11">Collagen alpha-2(I) chain-like</fullName>
    </submittedName>
</protein>
<evidence type="ECO:0000313" key="11">
    <source>
        <dbReference type="EMBL" id="CAB3984955.1"/>
    </source>
</evidence>
<dbReference type="GO" id="GO:0005615">
    <property type="term" value="C:extracellular space"/>
    <property type="evidence" value="ECO:0007669"/>
    <property type="project" value="TreeGrafter"/>
</dbReference>
<dbReference type="Proteomes" id="UP001152795">
    <property type="component" value="Unassembled WGS sequence"/>
</dbReference>
<feature type="signal peptide" evidence="10">
    <location>
        <begin position="1"/>
        <end position="17"/>
    </location>
</feature>
<dbReference type="Gene3D" id="3.90.215.10">
    <property type="entry name" value="Gamma Fibrinogen, chain A, domain 1"/>
    <property type="match status" value="1"/>
</dbReference>
<evidence type="ECO:0000256" key="9">
    <source>
        <dbReference type="SAM" id="MobiDB-lite"/>
    </source>
</evidence>
<dbReference type="PANTHER" id="PTHR16146">
    <property type="entry name" value="INTELECTIN"/>
    <property type="match status" value="1"/>
</dbReference>
<keyword evidence="8" id="KW-0175">Coiled coil</keyword>
<evidence type="ECO:0000313" key="12">
    <source>
        <dbReference type="Proteomes" id="UP001152795"/>
    </source>
</evidence>
<dbReference type="OrthoDB" id="5971203at2759"/>
<dbReference type="GO" id="GO:0046872">
    <property type="term" value="F:metal ion binding"/>
    <property type="evidence" value="ECO:0007669"/>
    <property type="project" value="UniProtKB-KW"/>
</dbReference>
<dbReference type="AlphaFoldDB" id="A0A6S7FZR6"/>
<dbReference type="InterPro" id="IPR002181">
    <property type="entry name" value="Fibrinogen_a/b/g_C_dom"/>
</dbReference>
<dbReference type="GO" id="GO:0005201">
    <property type="term" value="F:extracellular matrix structural constituent"/>
    <property type="evidence" value="ECO:0007669"/>
    <property type="project" value="InterPro"/>
</dbReference>
<dbReference type="InterPro" id="IPR000885">
    <property type="entry name" value="Fib_collagen_C"/>
</dbReference>
<evidence type="ECO:0000256" key="6">
    <source>
        <dbReference type="ARBA" id="ARBA00023119"/>
    </source>
</evidence>
<evidence type="ECO:0000256" key="1">
    <source>
        <dbReference type="ARBA" id="ARBA00004613"/>
    </source>
</evidence>
<feature type="compositionally biased region" description="Basic residues" evidence="9">
    <location>
        <begin position="20"/>
        <end position="34"/>
    </location>
</feature>
<dbReference type="Pfam" id="PF01410">
    <property type="entry name" value="COLFI"/>
    <property type="match status" value="2"/>
</dbReference>
<keyword evidence="2" id="KW-0964">Secreted</keyword>
<dbReference type="NCBIfam" id="NF040941">
    <property type="entry name" value="GGGWT_bact"/>
    <property type="match status" value="2"/>
</dbReference>
<evidence type="ECO:0000256" key="7">
    <source>
        <dbReference type="ARBA" id="ARBA00023157"/>
    </source>
</evidence>
<feature type="chain" id="PRO_5043456326" evidence="10">
    <location>
        <begin position="18"/>
        <end position="704"/>
    </location>
</feature>
<name>A0A6S7FZR6_PARCT</name>
<comment type="caution">
    <text evidence="11">The sequence shown here is derived from an EMBL/GenBank/DDBJ whole genome shotgun (WGS) entry which is preliminary data.</text>
</comment>
<gene>
    <name evidence="11" type="ORF">PACLA_8A034019</name>
</gene>
<organism evidence="11 12">
    <name type="scientific">Paramuricea clavata</name>
    <name type="common">Red gorgonian</name>
    <name type="synonym">Violescent sea-whip</name>
    <dbReference type="NCBI Taxonomy" id="317549"/>
    <lineage>
        <taxon>Eukaryota</taxon>
        <taxon>Metazoa</taxon>
        <taxon>Cnidaria</taxon>
        <taxon>Anthozoa</taxon>
        <taxon>Octocorallia</taxon>
        <taxon>Malacalcyonacea</taxon>
        <taxon>Plexauridae</taxon>
        <taxon>Paramuricea</taxon>
    </lineage>
</organism>
<dbReference type="InterPro" id="IPR036056">
    <property type="entry name" value="Fibrinogen-like_C"/>
</dbReference>
<dbReference type="PROSITE" id="PS51406">
    <property type="entry name" value="FIBRINOGEN_C_2"/>
    <property type="match status" value="1"/>
</dbReference>
<keyword evidence="12" id="KW-1185">Reference proteome</keyword>
<sequence length="704" mass="79381">MKLLVILLLALVLLSNAQKGRRSTRRTKKTKKARTTPSPPRDEPERCGPLRARQAITVTDKEGIERTLVCLKHKTDYIWTELDKYFSSLGERVNPAESCSDIAQKNKEAKDGFYWIDSEDLKDKTKVWCDFKTSTGGFMLVGYTDTPISWQLSSNSDPVSPFANPHWSSSFGKVKITEFRVQISTSPDMNDTKADWMYHLSPPRQLSELFINHNGGCSIYYPGIGDIEYVKDLMTDVVVTENFNCSQFGPTYPSKLGWQKMNECFRSPCKQGFAYLSGDSTRYDNYGSFSYSTVSPRSGLIDRSTAFFGCEHGQCCACFGPEGETGDFCSPACQAVNGGTVTKNAYAWFWVRTSPPRKPVWNRCVEFEIKTPEGNMEKHFINARTGIVTKGSCAEKGVPSIIDGVVKVKQTKDLKDLPSIQGLLSYSKDVDKLYLSNGSEWDAIATETQSKKILNRVHVDEKEITNLYKELKQTTNQFEMKIEDLERKIKETHSNILPKSCRDILLRNPNSTSGVYWIKPMPSPYHDAFGVYCDMKTHRGGWTLVYSYTFTNFNDFYSKTNAVTPRPSWPVREANVPVSTTPPLDEWSAGAVDFNLWREIGHEFMVKSNINDWIVCKPNGGSLVGKRNGLIDCKNIKNVAPKCAGLAPNKIAWHKYGPFLSASSVFYDFEHNTEHDWPAHDPCGKRKADHKKGVVNPGGAIFLR</sequence>
<proteinExistence type="predicted"/>
<evidence type="ECO:0000256" key="3">
    <source>
        <dbReference type="ARBA" id="ARBA00022723"/>
    </source>
</evidence>
<evidence type="ECO:0000256" key="2">
    <source>
        <dbReference type="ARBA" id="ARBA00022525"/>
    </source>
</evidence>
<evidence type="ECO:0000256" key="5">
    <source>
        <dbReference type="ARBA" id="ARBA00022837"/>
    </source>
</evidence>
<keyword evidence="3" id="KW-0479">Metal-binding</keyword>
<reference evidence="11" key="1">
    <citation type="submission" date="2020-04" db="EMBL/GenBank/DDBJ databases">
        <authorList>
            <person name="Alioto T."/>
            <person name="Alioto T."/>
            <person name="Gomez Garrido J."/>
        </authorList>
    </citation>
    <scope>NUCLEOTIDE SEQUENCE</scope>
    <source>
        <strain evidence="11">A484AB</strain>
    </source>
</reference>
<comment type="subcellular location">
    <subcellularLocation>
        <location evidence="1">Secreted</location>
    </subcellularLocation>
</comment>
<dbReference type="SUPFAM" id="SSF56496">
    <property type="entry name" value="Fibrinogen C-terminal domain-like"/>
    <property type="match status" value="2"/>
</dbReference>
<feature type="region of interest" description="Disordered" evidence="9">
    <location>
        <begin position="20"/>
        <end position="47"/>
    </location>
</feature>
<dbReference type="InterPro" id="IPR014716">
    <property type="entry name" value="Fibrinogen_a/b/g_C_1"/>
</dbReference>
<evidence type="ECO:0000256" key="10">
    <source>
        <dbReference type="SAM" id="SignalP"/>
    </source>
</evidence>
<keyword evidence="10" id="KW-0732">Signal</keyword>
<dbReference type="GO" id="GO:0005581">
    <property type="term" value="C:collagen trimer"/>
    <property type="evidence" value="ECO:0007669"/>
    <property type="project" value="UniProtKB-KW"/>
</dbReference>
<dbReference type="EMBL" id="CACRXK020000806">
    <property type="protein sequence ID" value="CAB3984955.1"/>
    <property type="molecule type" value="Genomic_DNA"/>
</dbReference>
<dbReference type="GO" id="GO:0070492">
    <property type="term" value="F:oligosaccharide binding"/>
    <property type="evidence" value="ECO:0007669"/>
    <property type="project" value="TreeGrafter"/>
</dbReference>
<accession>A0A6S7FZR6</accession>
<evidence type="ECO:0000256" key="4">
    <source>
        <dbReference type="ARBA" id="ARBA00022734"/>
    </source>
</evidence>
<feature type="coiled-coil region" evidence="8">
    <location>
        <begin position="468"/>
        <end position="495"/>
    </location>
</feature>
<keyword evidence="4" id="KW-0430">Lectin</keyword>
<dbReference type="PANTHER" id="PTHR16146:SF46">
    <property type="entry name" value="INTELECTIN-1A-RELATED"/>
    <property type="match status" value="1"/>
</dbReference>